<dbReference type="PRINTS" id="PR01157">
    <property type="entry name" value="P2YPURNOCPTR"/>
</dbReference>
<dbReference type="Xenbase" id="XB-GENE-5807800">
    <property type="gene designation" value="p2ry13.L"/>
</dbReference>
<feature type="domain" description="G-protein coupled receptors family 1 profile" evidence="12">
    <location>
        <begin position="72"/>
        <end position="328"/>
    </location>
</feature>
<feature type="transmembrane region" description="Helical" evidence="11">
    <location>
        <begin position="129"/>
        <end position="150"/>
    </location>
</feature>
<dbReference type="PRINTS" id="PR00237">
    <property type="entry name" value="GPCRRHODOPSN"/>
</dbReference>
<organism evidence="13 14">
    <name type="scientific">Xenopus laevis</name>
    <name type="common">African clawed frog</name>
    <dbReference type="NCBI Taxonomy" id="8355"/>
    <lineage>
        <taxon>Eukaryota</taxon>
        <taxon>Metazoa</taxon>
        <taxon>Chordata</taxon>
        <taxon>Craniata</taxon>
        <taxon>Vertebrata</taxon>
        <taxon>Euteleostomi</taxon>
        <taxon>Amphibia</taxon>
        <taxon>Batrachia</taxon>
        <taxon>Anura</taxon>
        <taxon>Pipoidea</taxon>
        <taxon>Pipidae</taxon>
        <taxon>Xenopodinae</taxon>
        <taxon>Xenopus</taxon>
        <taxon>Xenopus</taxon>
    </lineage>
</organism>
<evidence type="ECO:0000256" key="7">
    <source>
        <dbReference type="ARBA" id="ARBA00023157"/>
    </source>
</evidence>
<keyword evidence="3 11" id="KW-0812">Transmembrane</keyword>
<dbReference type="CDD" id="cd15151">
    <property type="entry name" value="7tmA_P2Y13"/>
    <property type="match status" value="1"/>
</dbReference>
<accession>A0A974CWV4</accession>
<evidence type="ECO:0000256" key="9">
    <source>
        <dbReference type="ARBA" id="ARBA00023180"/>
    </source>
</evidence>
<dbReference type="SUPFAM" id="SSF81321">
    <property type="entry name" value="Family A G protein-coupled receptor-like"/>
    <property type="match status" value="1"/>
</dbReference>
<evidence type="ECO:0000313" key="15">
    <source>
        <dbReference type="Xenbase" id="XB-GENE-5807800"/>
    </source>
</evidence>
<dbReference type="InterPro" id="IPR000276">
    <property type="entry name" value="GPCR_Rhodpsn"/>
</dbReference>
<name>A0A974CWV4_XENLA</name>
<dbReference type="PROSITE" id="PS50262">
    <property type="entry name" value="G_PROTEIN_RECEP_F1_2"/>
    <property type="match status" value="1"/>
</dbReference>
<evidence type="ECO:0000256" key="1">
    <source>
        <dbReference type="ARBA" id="ARBA00004651"/>
    </source>
</evidence>
<evidence type="ECO:0000313" key="13">
    <source>
        <dbReference type="EMBL" id="OCT80887.1"/>
    </source>
</evidence>
<comment type="subcellular location">
    <subcellularLocation>
        <location evidence="1">Cell membrane</location>
        <topology evidence="1">Multi-pass membrane protein</topology>
    </subcellularLocation>
</comment>
<keyword evidence="4 11" id="KW-1133">Transmembrane helix</keyword>
<dbReference type="AGR" id="Xenbase:XB-GENE-5807800"/>
<evidence type="ECO:0000256" key="8">
    <source>
        <dbReference type="ARBA" id="ARBA00023170"/>
    </source>
</evidence>
<keyword evidence="6 11" id="KW-0472">Membrane</keyword>
<dbReference type="OMA" id="TERLPCM"/>
<dbReference type="EMBL" id="CM004474">
    <property type="protein sequence ID" value="OCT80887.1"/>
    <property type="molecule type" value="Genomic_DNA"/>
</dbReference>
<evidence type="ECO:0000256" key="2">
    <source>
        <dbReference type="ARBA" id="ARBA00022475"/>
    </source>
</evidence>
<feature type="transmembrane region" description="Helical" evidence="11">
    <location>
        <begin position="312"/>
        <end position="331"/>
    </location>
</feature>
<feature type="transmembrane region" description="Helical" evidence="11">
    <location>
        <begin position="264"/>
        <end position="284"/>
    </location>
</feature>
<evidence type="ECO:0000256" key="4">
    <source>
        <dbReference type="ARBA" id="ARBA00022989"/>
    </source>
</evidence>
<keyword evidence="2" id="KW-1003">Cell membrane</keyword>
<evidence type="ECO:0000256" key="5">
    <source>
        <dbReference type="ARBA" id="ARBA00023040"/>
    </source>
</evidence>
<gene>
    <name evidence="15" type="primary">p2ry13.L</name>
    <name evidence="13" type="ORF">XELAEV_18027699mg</name>
</gene>
<dbReference type="AlphaFoldDB" id="A0A974CWV4"/>
<dbReference type="KEGG" id="xla:446813"/>
<dbReference type="PANTHER" id="PTHR24233:SF10">
    <property type="entry name" value="P2Y PURINOCEPTOR 13"/>
    <property type="match status" value="1"/>
</dbReference>
<sequence length="360" mass="40905">MDINSHSKMSIDFTAALPVTRFQSLSPITISEVFNNSNGSSLLPIQCVRDTQISKVVFPVLYTIVFFLGLLLNSFSVWIFYKVPSHTVFIVYLKNTLAADFLMIFMLPFKILTDSGIGSWQMKAFVCRFSSVVFYISMYINIILLGLIGLNRVLKIARPFGKKWVDNVHIARALSIAAWLLMFGISIPNMILSNEKATPLNVKKCASLKSKLGMKWHEAVIHFCQFLFWTTFTLMVIFYTIISKKVYESYTKSRSKDSSTTKKTKAKVFIIVAVFFLCFAPFHFARVPYTISQMGAIKDCSVQNKLYIAKEITLWLAATNVCMDPLIYIVLCKPFRQLLTKGSRSATTSMEAQTFQDSRV</sequence>
<dbReference type="OrthoDB" id="6163051at2759"/>
<keyword evidence="5" id="KW-0297">G-protein coupled receptor</keyword>
<dbReference type="FunFam" id="1.20.1070.10:FF:000049">
    <property type="entry name" value="G-protein coupled receptor 87"/>
    <property type="match status" value="1"/>
</dbReference>
<proteinExistence type="predicted"/>
<evidence type="ECO:0000256" key="10">
    <source>
        <dbReference type="ARBA" id="ARBA00023224"/>
    </source>
</evidence>
<dbReference type="Pfam" id="PF00001">
    <property type="entry name" value="7tm_1"/>
    <property type="match status" value="1"/>
</dbReference>
<keyword evidence="9" id="KW-0325">Glycoprotein</keyword>
<evidence type="ECO:0000313" key="14">
    <source>
        <dbReference type="Proteomes" id="UP000694892"/>
    </source>
</evidence>
<evidence type="ECO:0000259" key="12">
    <source>
        <dbReference type="PROSITE" id="PS50262"/>
    </source>
</evidence>
<dbReference type="CTD" id="446813"/>
<dbReference type="GeneID" id="446813"/>
<feature type="transmembrane region" description="Helical" evidence="11">
    <location>
        <begin position="88"/>
        <end position="109"/>
    </location>
</feature>
<dbReference type="RefSeq" id="NP_001086978.1">
    <property type="nucleotide sequence ID" value="NM_001093509.1"/>
</dbReference>
<evidence type="ECO:0000256" key="6">
    <source>
        <dbReference type="ARBA" id="ARBA00023136"/>
    </source>
</evidence>
<dbReference type="InterPro" id="IPR017452">
    <property type="entry name" value="GPCR_Rhodpsn_7TM"/>
</dbReference>
<reference evidence="14" key="1">
    <citation type="journal article" date="2016" name="Nature">
        <title>Genome evolution in the allotetraploid frog Xenopus laevis.</title>
        <authorList>
            <person name="Session A.M."/>
            <person name="Uno Y."/>
            <person name="Kwon T."/>
            <person name="Chapman J.A."/>
            <person name="Toyoda A."/>
            <person name="Takahashi S."/>
            <person name="Fukui A."/>
            <person name="Hikosaka A."/>
            <person name="Suzuki A."/>
            <person name="Kondo M."/>
            <person name="van Heeringen S.J."/>
            <person name="Quigley I."/>
            <person name="Heinz S."/>
            <person name="Ogino H."/>
            <person name="Ochi H."/>
            <person name="Hellsten U."/>
            <person name="Lyons J.B."/>
            <person name="Simakov O."/>
            <person name="Putnam N."/>
            <person name="Stites J."/>
            <person name="Kuroki Y."/>
            <person name="Tanaka T."/>
            <person name="Michiue T."/>
            <person name="Watanabe M."/>
            <person name="Bogdanovic O."/>
            <person name="Lister R."/>
            <person name="Georgiou G."/>
            <person name="Paranjpe S.S."/>
            <person name="van Kruijsbergen I."/>
            <person name="Shu S."/>
            <person name="Carlson J."/>
            <person name="Kinoshita T."/>
            <person name="Ohta Y."/>
            <person name="Mawaribuchi S."/>
            <person name="Jenkins J."/>
            <person name="Grimwood J."/>
            <person name="Schmutz J."/>
            <person name="Mitros T."/>
            <person name="Mozaffari S.V."/>
            <person name="Suzuki Y."/>
            <person name="Haramoto Y."/>
            <person name="Yamamoto T.S."/>
            <person name="Takagi C."/>
            <person name="Heald R."/>
            <person name="Miller K."/>
            <person name="Haudenschild C."/>
            <person name="Kitzman J."/>
            <person name="Nakayama T."/>
            <person name="Izutsu Y."/>
            <person name="Robert J."/>
            <person name="Fortriede J."/>
            <person name="Burns K."/>
            <person name="Lotay V."/>
            <person name="Karimi K."/>
            <person name="Yasuoka Y."/>
            <person name="Dichmann D.S."/>
            <person name="Flajnik M.F."/>
            <person name="Houston D.W."/>
            <person name="Shendure J."/>
            <person name="DuPasquier L."/>
            <person name="Vize P.D."/>
            <person name="Zorn A.M."/>
            <person name="Ito M."/>
            <person name="Marcotte E.M."/>
            <person name="Wallingford J.B."/>
            <person name="Ito Y."/>
            <person name="Asashima M."/>
            <person name="Ueno N."/>
            <person name="Matsuda Y."/>
            <person name="Veenstra G.J."/>
            <person name="Fujiyama A."/>
            <person name="Harland R.M."/>
            <person name="Taira M."/>
            <person name="Rokhsar D.S."/>
        </authorList>
    </citation>
    <scope>NUCLEOTIDE SEQUENCE [LARGE SCALE GENOMIC DNA]</scope>
    <source>
        <strain evidence="14">J</strain>
    </source>
</reference>
<keyword evidence="10" id="KW-0807">Transducer</keyword>
<dbReference type="Proteomes" id="UP000694892">
    <property type="component" value="Chromosome 5L"/>
</dbReference>
<dbReference type="PANTHER" id="PTHR24233">
    <property type="entry name" value="P2Y PURINOCEPTOR-RELATED G-PROTEIN COUPLED RECEPTOR"/>
    <property type="match status" value="1"/>
</dbReference>
<keyword evidence="7" id="KW-1015">Disulfide bond</keyword>
<feature type="transmembrane region" description="Helical" evidence="11">
    <location>
        <begin position="219"/>
        <end position="243"/>
    </location>
</feature>
<keyword evidence="8" id="KW-0675">Receptor</keyword>
<dbReference type="PRINTS" id="PR01735">
    <property type="entry name" value="P2Y13PRNCPTR"/>
</dbReference>
<dbReference type="GO" id="GO:0005886">
    <property type="term" value="C:plasma membrane"/>
    <property type="evidence" value="ECO:0007669"/>
    <property type="project" value="UniProtKB-SubCell"/>
</dbReference>
<feature type="transmembrane region" description="Helical" evidence="11">
    <location>
        <begin position="170"/>
        <end position="191"/>
    </location>
</feature>
<feature type="transmembrane region" description="Helical" evidence="11">
    <location>
        <begin position="60"/>
        <end position="81"/>
    </location>
</feature>
<dbReference type="InterPro" id="IPR008109">
    <property type="entry name" value="P2Y13_rcpt"/>
</dbReference>
<evidence type="ECO:0000256" key="3">
    <source>
        <dbReference type="ARBA" id="ARBA00022692"/>
    </source>
</evidence>
<dbReference type="Gene3D" id="1.20.1070.10">
    <property type="entry name" value="Rhodopsin 7-helix transmembrane proteins"/>
    <property type="match status" value="1"/>
</dbReference>
<protein>
    <recommendedName>
        <fullName evidence="12">G-protein coupled receptors family 1 profile domain-containing protein</fullName>
    </recommendedName>
</protein>
<evidence type="ECO:0000256" key="11">
    <source>
        <dbReference type="SAM" id="Phobius"/>
    </source>
</evidence>
<dbReference type="GO" id="GO:0045028">
    <property type="term" value="F:G protein-coupled purinergic nucleotide receptor activity"/>
    <property type="evidence" value="ECO:0007669"/>
    <property type="project" value="InterPro"/>
</dbReference>